<evidence type="ECO:0000313" key="2">
    <source>
        <dbReference type="Proteomes" id="UP001228044"/>
    </source>
</evidence>
<proteinExistence type="predicted"/>
<protein>
    <submittedName>
        <fullName evidence="1">Uncharacterized protein</fullName>
    </submittedName>
</protein>
<dbReference type="Proteomes" id="UP001228044">
    <property type="component" value="Unassembled WGS sequence"/>
</dbReference>
<organism evidence="1 2">
    <name type="scientific">Roseateles violae</name>
    <dbReference type="NCBI Taxonomy" id="3058042"/>
    <lineage>
        <taxon>Bacteria</taxon>
        <taxon>Pseudomonadati</taxon>
        <taxon>Pseudomonadota</taxon>
        <taxon>Betaproteobacteria</taxon>
        <taxon>Burkholderiales</taxon>
        <taxon>Sphaerotilaceae</taxon>
        <taxon>Roseateles</taxon>
    </lineage>
</organism>
<gene>
    <name evidence="1" type="ORF">QWJ38_04560</name>
</gene>
<comment type="caution">
    <text evidence="1">The sequence shown here is derived from an EMBL/GenBank/DDBJ whole genome shotgun (WGS) entry which is preliminary data.</text>
</comment>
<dbReference type="EMBL" id="JAUHHC010000001">
    <property type="protein sequence ID" value="MDN3919550.1"/>
    <property type="molecule type" value="Genomic_DNA"/>
</dbReference>
<dbReference type="RefSeq" id="WP_290357850.1">
    <property type="nucleotide sequence ID" value="NZ_JAUHHC010000001.1"/>
</dbReference>
<sequence length="95" mass="10123">MIASTDQAARWAELASTLTLAGFEPADFELSGGAPSADLGALGLPDRLITVRRRSTGHRQLYALAPGCPWLFTAFADLTAGRFGAPSRERRYGKG</sequence>
<name>A0ABT8DMC1_9BURK</name>
<accession>A0ABT8DMC1</accession>
<keyword evidence="2" id="KW-1185">Reference proteome</keyword>
<reference evidence="1 2" key="1">
    <citation type="submission" date="2023-06" db="EMBL/GenBank/DDBJ databases">
        <title>Pelomonas sp. PFR6 16S ribosomal RNA gene Genome sequencing and assembly.</title>
        <authorList>
            <person name="Woo H."/>
        </authorList>
    </citation>
    <scope>NUCLEOTIDE SEQUENCE [LARGE SCALE GENOMIC DNA]</scope>
    <source>
        <strain evidence="1 2">PFR6</strain>
    </source>
</reference>
<evidence type="ECO:0000313" key="1">
    <source>
        <dbReference type="EMBL" id="MDN3919550.1"/>
    </source>
</evidence>